<comment type="caution">
    <text evidence="2">The sequence shown here is derived from an EMBL/GenBank/DDBJ whole genome shotgun (WGS) entry which is preliminary data.</text>
</comment>
<name>A0A9D1H5U2_9FIRM</name>
<keyword evidence="1" id="KW-0472">Membrane</keyword>
<feature type="transmembrane region" description="Helical" evidence="1">
    <location>
        <begin position="165"/>
        <end position="188"/>
    </location>
</feature>
<gene>
    <name evidence="2" type="ORF">IAC43_00400</name>
</gene>
<feature type="transmembrane region" description="Helical" evidence="1">
    <location>
        <begin position="21"/>
        <end position="38"/>
    </location>
</feature>
<evidence type="ECO:0000256" key="1">
    <source>
        <dbReference type="SAM" id="Phobius"/>
    </source>
</evidence>
<dbReference type="PANTHER" id="PTHR34473">
    <property type="entry name" value="UPF0699 TRANSMEMBRANE PROTEIN YDBS"/>
    <property type="match status" value="1"/>
</dbReference>
<sequence length="499" mass="57067">MFDINKYSRQHPLAIIDGFKRYIALLLVPLVRSLLLFTGDPYSWLRGVWLDVLVLAAMVLAGLLRWMYTGLSVKSGEIESCCGVLLPKRRHILFCNVSSVTVEHTWYFKPVKAVRVRIETDAGNRRAPDVKMLLRREDADHLCSCLSAQLVRRPVMVRRYEPRGWYVGILSLITSDSIGGAVFAATLISQSGKLLGQEAEDRLITSLTKLMRLVAFWLPPAAAVIAGVLLGGWLIDFVLNLIRHLGFRAVRRGGELYIRCGIVTVREYLLSAGRVNFLQLRQSILTKIFGYYAGMVSCTGYGKGKNEQSVLLPAVGRDDLRRSLSLILPELRPAPNRWHPPLRTLWRIIWPDVLLNGVLLICWRAVWRWLPSLRELVLFLGMMMVLPAAWHLLVRLWSFFHTGIGRRQDTFTFRATKGYRLFTIVCRADKVDKIVITRSIFQRQGKCADLQIWLRSERRTRIRVGNLSIEDVEAFLAEFEEACQELELNPHIEDLEDLS</sequence>
<dbReference type="Proteomes" id="UP000824160">
    <property type="component" value="Unassembled WGS sequence"/>
</dbReference>
<feature type="transmembrane region" description="Helical" evidence="1">
    <location>
        <begin position="44"/>
        <end position="64"/>
    </location>
</feature>
<keyword evidence="1" id="KW-1133">Transmembrane helix</keyword>
<feature type="transmembrane region" description="Helical" evidence="1">
    <location>
        <begin position="216"/>
        <end position="242"/>
    </location>
</feature>
<evidence type="ECO:0000313" key="2">
    <source>
        <dbReference type="EMBL" id="HIT93622.1"/>
    </source>
</evidence>
<feature type="transmembrane region" description="Helical" evidence="1">
    <location>
        <begin position="376"/>
        <end position="397"/>
    </location>
</feature>
<evidence type="ECO:0008006" key="4">
    <source>
        <dbReference type="Google" id="ProtNLM"/>
    </source>
</evidence>
<feature type="transmembrane region" description="Helical" evidence="1">
    <location>
        <begin position="353"/>
        <end position="370"/>
    </location>
</feature>
<dbReference type="PANTHER" id="PTHR34473:SF2">
    <property type="entry name" value="UPF0699 TRANSMEMBRANE PROTEIN YDBT"/>
    <property type="match status" value="1"/>
</dbReference>
<evidence type="ECO:0000313" key="3">
    <source>
        <dbReference type="Proteomes" id="UP000824160"/>
    </source>
</evidence>
<keyword evidence="1" id="KW-0812">Transmembrane</keyword>
<protein>
    <recommendedName>
        <fullName evidence="4">PH domain-containing protein</fullName>
    </recommendedName>
</protein>
<accession>A0A9D1H5U2</accession>
<dbReference type="EMBL" id="DVLW01000014">
    <property type="protein sequence ID" value="HIT93622.1"/>
    <property type="molecule type" value="Genomic_DNA"/>
</dbReference>
<proteinExistence type="predicted"/>
<organism evidence="2 3">
    <name type="scientific">Candidatus Faecivivens stercoripullorum</name>
    <dbReference type="NCBI Taxonomy" id="2840805"/>
    <lineage>
        <taxon>Bacteria</taxon>
        <taxon>Bacillati</taxon>
        <taxon>Bacillota</taxon>
        <taxon>Clostridia</taxon>
        <taxon>Eubacteriales</taxon>
        <taxon>Oscillospiraceae</taxon>
        <taxon>Oscillospiraceae incertae sedis</taxon>
        <taxon>Candidatus Faecivivens</taxon>
    </lineage>
</organism>
<reference evidence="2" key="2">
    <citation type="journal article" date="2021" name="PeerJ">
        <title>Extensive microbial diversity within the chicken gut microbiome revealed by metagenomics and culture.</title>
        <authorList>
            <person name="Gilroy R."/>
            <person name="Ravi A."/>
            <person name="Getino M."/>
            <person name="Pursley I."/>
            <person name="Horton D.L."/>
            <person name="Alikhan N.F."/>
            <person name="Baker D."/>
            <person name="Gharbi K."/>
            <person name="Hall N."/>
            <person name="Watson M."/>
            <person name="Adriaenssens E.M."/>
            <person name="Foster-Nyarko E."/>
            <person name="Jarju S."/>
            <person name="Secka A."/>
            <person name="Antonio M."/>
            <person name="Oren A."/>
            <person name="Chaudhuri R.R."/>
            <person name="La Ragione R."/>
            <person name="Hildebrand F."/>
            <person name="Pallen M.J."/>
        </authorList>
    </citation>
    <scope>NUCLEOTIDE SEQUENCE</scope>
    <source>
        <strain evidence="2">ChiBcec7-5410</strain>
    </source>
</reference>
<dbReference type="AlphaFoldDB" id="A0A9D1H5U2"/>
<reference evidence="2" key="1">
    <citation type="submission" date="2020-10" db="EMBL/GenBank/DDBJ databases">
        <authorList>
            <person name="Gilroy R."/>
        </authorList>
    </citation>
    <scope>NUCLEOTIDE SEQUENCE</scope>
    <source>
        <strain evidence="2">ChiBcec7-5410</strain>
    </source>
</reference>